<comment type="caution">
    <text evidence="1">The sequence shown here is derived from an EMBL/GenBank/DDBJ whole genome shotgun (WGS) entry which is preliminary data.</text>
</comment>
<organism evidence="1 2">
    <name type="scientific">Rotaria magnacalcarata</name>
    <dbReference type="NCBI Taxonomy" id="392030"/>
    <lineage>
        <taxon>Eukaryota</taxon>
        <taxon>Metazoa</taxon>
        <taxon>Spiralia</taxon>
        <taxon>Gnathifera</taxon>
        <taxon>Rotifera</taxon>
        <taxon>Eurotatoria</taxon>
        <taxon>Bdelloidea</taxon>
        <taxon>Philodinida</taxon>
        <taxon>Philodinidae</taxon>
        <taxon>Rotaria</taxon>
    </lineage>
</organism>
<dbReference type="PANTHER" id="PTHR12360:SF1">
    <property type="entry name" value="NF-X1-TYPE ZINC FINGER PROTEIN NFXL1"/>
    <property type="match status" value="1"/>
</dbReference>
<dbReference type="Proteomes" id="UP000681967">
    <property type="component" value="Unassembled WGS sequence"/>
</dbReference>
<dbReference type="InterPro" id="IPR034078">
    <property type="entry name" value="NFX1_fam"/>
</dbReference>
<dbReference type="GO" id="GO:0000981">
    <property type="term" value="F:DNA-binding transcription factor activity, RNA polymerase II-specific"/>
    <property type="evidence" value="ECO:0007669"/>
    <property type="project" value="TreeGrafter"/>
</dbReference>
<evidence type="ECO:0000313" key="1">
    <source>
        <dbReference type="EMBL" id="CAF5162635.1"/>
    </source>
</evidence>
<protein>
    <submittedName>
        <fullName evidence="1">Uncharacterized protein</fullName>
    </submittedName>
</protein>
<dbReference type="PANTHER" id="PTHR12360">
    <property type="entry name" value="NUCLEAR TRANSCRIPTION FACTOR, X-BOX BINDING 1 NFX1"/>
    <property type="match status" value="1"/>
</dbReference>
<feature type="non-terminal residue" evidence="1">
    <location>
        <position position="1"/>
    </location>
</feature>
<gene>
    <name evidence="1" type="ORF">BYL167_LOCUS75038</name>
</gene>
<accession>A0A8S3GJ55</accession>
<proteinExistence type="predicted"/>
<dbReference type="GO" id="GO:0000977">
    <property type="term" value="F:RNA polymerase II transcription regulatory region sequence-specific DNA binding"/>
    <property type="evidence" value="ECO:0007669"/>
    <property type="project" value="TreeGrafter"/>
</dbReference>
<name>A0A8S3GJ55_9BILA</name>
<reference evidence="1" key="1">
    <citation type="submission" date="2021-02" db="EMBL/GenBank/DDBJ databases">
        <authorList>
            <person name="Nowell W R."/>
        </authorList>
    </citation>
    <scope>NUCLEOTIDE SEQUENCE</scope>
</reference>
<evidence type="ECO:0000313" key="2">
    <source>
        <dbReference type="Proteomes" id="UP000681967"/>
    </source>
</evidence>
<dbReference type="AlphaFoldDB" id="A0A8S3GJ55"/>
<dbReference type="GO" id="GO:0005634">
    <property type="term" value="C:nucleus"/>
    <property type="evidence" value="ECO:0007669"/>
    <property type="project" value="TreeGrafter"/>
</dbReference>
<dbReference type="EMBL" id="CAJOBH010268114">
    <property type="protein sequence ID" value="CAF5162635.1"/>
    <property type="molecule type" value="Genomic_DNA"/>
</dbReference>
<sequence length="128" mass="14624">IIIYCSSFSPKCRTEFDQKDTPKRYLCYCHKEIDPQFNPWSIPHSCGQTCGKRLIPECGHICLLLCHPGPCPPCPKQINVLCYCNQSGPTARRCGFKGWSCGKACSKLLSCQQHRCEQVYFIFHEKFG</sequence>